<dbReference type="Proteomes" id="UP000255523">
    <property type="component" value="Unassembled WGS sequence"/>
</dbReference>
<proteinExistence type="inferred from homology"/>
<dbReference type="RefSeq" id="WP_022790137.1">
    <property type="nucleotide sequence ID" value="NZ_UHFX01000003.1"/>
</dbReference>
<dbReference type="GeneID" id="77462459"/>
<evidence type="ECO:0000313" key="6">
    <source>
        <dbReference type="EMBL" id="SUO04588.1"/>
    </source>
</evidence>
<comment type="subcellular location">
    <subcellularLocation>
        <location evidence="1">Cell membrane</location>
        <topology evidence="1">Single-pass type II membrane protein</topology>
    </subcellularLocation>
    <subcellularLocation>
        <location evidence="3">Membrane</location>
        <topology evidence="3">Single-pass type II membrane protein</topology>
    </subcellularLocation>
</comment>
<dbReference type="NCBIfam" id="TIGR02227">
    <property type="entry name" value="sigpep_I_bact"/>
    <property type="match status" value="1"/>
</dbReference>
<protein>
    <recommendedName>
        <fullName evidence="3">Signal peptidase I</fullName>
        <ecNumber evidence="3">3.4.21.89</ecNumber>
    </recommendedName>
</protein>
<dbReference type="Pfam" id="PF10502">
    <property type="entry name" value="Peptidase_S26"/>
    <property type="match status" value="1"/>
</dbReference>
<dbReference type="InterPro" id="IPR036286">
    <property type="entry name" value="LexA/Signal_pep-like_sf"/>
</dbReference>
<name>A0A380LL43_9FIRM</name>
<keyword evidence="3 6" id="KW-0378">Hydrolase</keyword>
<dbReference type="GO" id="GO:0005886">
    <property type="term" value="C:plasma membrane"/>
    <property type="evidence" value="ECO:0007669"/>
    <property type="project" value="UniProtKB-SubCell"/>
</dbReference>
<keyword evidence="3" id="KW-0645">Protease</keyword>
<feature type="domain" description="Peptidase S26" evidence="5">
    <location>
        <begin position="45"/>
        <end position="190"/>
    </location>
</feature>
<dbReference type="OrthoDB" id="9802919at2"/>
<evidence type="ECO:0000256" key="1">
    <source>
        <dbReference type="ARBA" id="ARBA00004401"/>
    </source>
</evidence>
<reference evidence="6 7" key="1">
    <citation type="submission" date="2018-06" db="EMBL/GenBank/DDBJ databases">
        <authorList>
            <consortium name="Pathogen Informatics"/>
            <person name="Doyle S."/>
        </authorList>
    </citation>
    <scope>NUCLEOTIDE SEQUENCE [LARGE SCALE GENOMIC DNA]</scope>
    <source>
        <strain evidence="6 7">NCTC11087</strain>
    </source>
</reference>
<dbReference type="EMBL" id="UHFX01000003">
    <property type="protein sequence ID" value="SUO04588.1"/>
    <property type="molecule type" value="Genomic_DNA"/>
</dbReference>
<keyword evidence="3" id="KW-1133">Transmembrane helix</keyword>
<dbReference type="PANTHER" id="PTHR43390:SF1">
    <property type="entry name" value="CHLOROPLAST PROCESSING PEPTIDASE"/>
    <property type="match status" value="1"/>
</dbReference>
<dbReference type="PANTHER" id="PTHR43390">
    <property type="entry name" value="SIGNAL PEPTIDASE I"/>
    <property type="match status" value="1"/>
</dbReference>
<dbReference type="CDD" id="cd06530">
    <property type="entry name" value="S26_SPase_I"/>
    <property type="match status" value="1"/>
</dbReference>
<evidence type="ECO:0000313" key="7">
    <source>
        <dbReference type="Proteomes" id="UP000255523"/>
    </source>
</evidence>
<evidence type="ECO:0000259" key="5">
    <source>
        <dbReference type="Pfam" id="PF10502"/>
    </source>
</evidence>
<dbReference type="AlphaFoldDB" id="A0A380LL43"/>
<gene>
    <name evidence="6" type="primary">sipA</name>
    <name evidence="6" type="ORF">NCTC11087_01509</name>
</gene>
<comment type="catalytic activity">
    <reaction evidence="3">
        <text>Cleavage of hydrophobic, N-terminal signal or leader sequences from secreted and periplasmic proteins.</text>
        <dbReference type="EC" id="3.4.21.89"/>
    </reaction>
</comment>
<evidence type="ECO:0000256" key="3">
    <source>
        <dbReference type="RuleBase" id="RU362042"/>
    </source>
</evidence>
<sequence>MALRKAKRKEVQQYFPKESVESSPVQKPKKNPKKRALEEIRFFLMRAGVLLLILYIMFGWIFGLHVVNNLDMQPKIFAGDLSLFYRLDPSYNIGEVLVYQVDGKSYLGRVVARAGDEVDITEDNHLKINGDIMIESDIYYETGRYENGISLPVKVPADSYFLLCDLREGGKDSRIFGPISRSDIKGKVITVLRRSNL</sequence>
<evidence type="ECO:0000256" key="2">
    <source>
        <dbReference type="ARBA" id="ARBA00009370"/>
    </source>
</evidence>
<feature type="transmembrane region" description="Helical" evidence="3">
    <location>
        <begin position="43"/>
        <end position="67"/>
    </location>
</feature>
<dbReference type="GO" id="GO:0006465">
    <property type="term" value="P:signal peptide processing"/>
    <property type="evidence" value="ECO:0007669"/>
    <property type="project" value="InterPro"/>
</dbReference>
<dbReference type="InterPro" id="IPR000223">
    <property type="entry name" value="Pept_S26A_signal_pept_1"/>
</dbReference>
<keyword evidence="7" id="KW-1185">Reference proteome</keyword>
<dbReference type="SUPFAM" id="SSF51306">
    <property type="entry name" value="LexA/Signal peptidase"/>
    <property type="match status" value="1"/>
</dbReference>
<dbReference type="PRINTS" id="PR00727">
    <property type="entry name" value="LEADERPTASE"/>
</dbReference>
<keyword evidence="3" id="KW-0472">Membrane</keyword>
<organism evidence="6 7">
    <name type="scientific">Faecalicoccus pleomorphus</name>
    <dbReference type="NCBI Taxonomy" id="1323"/>
    <lineage>
        <taxon>Bacteria</taxon>
        <taxon>Bacillati</taxon>
        <taxon>Bacillota</taxon>
        <taxon>Erysipelotrichia</taxon>
        <taxon>Erysipelotrichales</taxon>
        <taxon>Erysipelotrichaceae</taxon>
        <taxon>Faecalicoccus</taxon>
    </lineage>
</organism>
<dbReference type="GO" id="GO:0004252">
    <property type="term" value="F:serine-type endopeptidase activity"/>
    <property type="evidence" value="ECO:0007669"/>
    <property type="project" value="InterPro"/>
</dbReference>
<accession>A0A380LL43</accession>
<feature type="region of interest" description="Disordered" evidence="4">
    <location>
        <begin position="1"/>
        <end position="32"/>
    </location>
</feature>
<dbReference type="Gene3D" id="2.10.109.10">
    <property type="entry name" value="Umud Fragment, subunit A"/>
    <property type="match status" value="1"/>
</dbReference>
<evidence type="ECO:0000256" key="4">
    <source>
        <dbReference type="SAM" id="MobiDB-lite"/>
    </source>
</evidence>
<keyword evidence="3" id="KW-0812">Transmembrane</keyword>
<comment type="similarity">
    <text evidence="2 3">Belongs to the peptidase S26 family.</text>
</comment>
<dbReference type="InterPro" id="IPR019533">
    <property type="entry name" value="Peptidase_S26"/>
</dbReference>
<dbReference type="GO" id="GO:0009003">
    <property type="term" value="F:signal peptidase activity"/>
    <property type="evidence" value="ECO:0007669"/>
    <property type="project" value="UniProtKB-EC"/>
</dbReference>
<dbReference type="EC" id="3.4.21.89" evidence="3"/>